<dbReference type="GO" id="GO:0005886">
    <property type="term" value="C:plasma membrane"/>
    <property type="evidence" value="ECO:0007669"/>
    <property type="project" value="TreeGrafter"/>
</dbReference>
<dbReference type="PANTHER" id="PTHR10217:SF435">
    <property type="entry name" value="POTASSIUM VOLTAGE-GATED CHANNEL PROTEIN EAG"/>
    <property type="match status" value="1"/>
</dbReference>
<dbReference type="PaxDb" id="55529-EKX39921"/>
<dbReference type="GO" id="GO:0005249">
    <property type="term" value="F:voltage-gated potassium channel activity"/>
    <property type="evidence" value="ECO:0007669"/>
    <property type="project" value="TreeGrafter"/>
</dbReference>
<dbReference type="GeneID" id="17296684"/>
<reference evidence="4" key="3">
    <citation type="submission" date="2015-06" db="UniProtKB">
        <authorList>
            <consortium name="EnsemblProtists"/>
        </authorList>
    </citation>
    <scope>IDENTIFICATION</scope>
</reference>
<dbReference type="GO" id="GO:0042391">
    <property type="term" value="P:regulation of membrane potential"/>
    <property type="evidence" value="ECO:0007669"/>
    <property type="project" value="TreeGrafter"/>
</dbReference>
<dbReference type="HOGENOM" id="CLU_913518_0_0_1"/>
<dbReference type="SUPFAM" id="SSF51206">
    <property type="entry name" value="cAMP-binding domain-like"/>
    <property type="match status" value="1"/>
</dbReference>
<evidence type="ECO:0000313" key="5">
    <source>
        <dbReference type="Proteomes" id="UP000011087"/>
    </source>
</evidence>
<keyword evidence="5" id="KW-1185">Reference proteome</keyword>
<accession>L1IUI9</accession>
<sequence length="305" mass="33536">MGCGGSVMASGGSVGALRVKEETRGREKKRGGSDEMIVNGAKNVSGWSGIWHVPPAFSDMGFACCQEITKFLKPLTLPSGEFLFFEGEKGTSMYFVNEGRISIRVQGKQVVVLEKGSYLGELGLMLQEGRKADAFALDQCLLLELERNDFYEILEKYSVLASKLYENMSDDVRIHIKKTADEAVMAMAVEMFKERTPSSDLQHSPVHLPGSPSKSFSRAGSGTKSFKTFMRAKSNPGSFHAGVQYALTFMQVFLQAREPSEARSTRYARSRCLHGIWPVQVVAPGFLVMMDLELCSKIISGIGLS</sequence>
<dbReference type="KEGG" id="gtt:GUITHDRAFT_143094"/>
<organism evidence="3">
    <name type="scientific">Guillardia theta (strain CCMP2712)</name>
    <name type="common">Cryptophyte</name>
    <dbReference type="NCBI Taxonomy" id="905079"/>
    <lineage>
        <taxon>Eukaryota</taxon>
        <taxon>Cryptophyceae</taxon>
        <taxon>Pyrenomonadales</taxon>
        <taxon>Geminigeraceae</taxon>
        <taxon>Guillardia</taxon>
    </lineage>
</organism>
<dbReference type="Pfam" id="PF00027">
    <property type="entry name" value="cNMP_binding"/>
    <property type="match status" value="1"/>
</dbReference>
<dbReference type="CDD" id="cd00038">
    <property type="entry name" value="CAP_ED"/>
    <property type="match status" value="1"/>
</dbReference>
<dbReference type="Gene3D" id="2.60.120.10">
    <property type="entry name" value="Jelly Rolls"/>
    <property type="match status" value="1"/>
</dbReference>
<reference evidence="5" key="2">
    <citation type="submission" date="2012-11" db="EMBL/GenBank/DDBJ databases">
        <authorList>
            <person name="Kuo A."/>
            <person name="Curtis B.A."/>
            <person name="Tanifuji G."/>
            <person name="Burki F."/>
            <person name="Gruber A."/>
            <person name="Irimia M."/>
            <person name="Maruyama S."/>
            <person name="Arias M.C."/>
            <person name="Ball S.G."/>
            <person name="Gile G.H."/>
            <person name="Hirakawa Y."/>
            <person name="Hopkins J.F."/>
            <person name="Rensing S.A."/>
            <person name="Schmutz J."/>
            <person name="Symeonidi A."/>
            <person name="Elias M."/>
            <person name="Eveleigh R.J."/>
            <person name="Herman E.K."/>
            <person name="Klute M.J."/>
            <person name="Nakayama T."/>
            <person name="Obornik M."/>
            <person name="Reyes-Prieto A."/>
            <person name="Armbrust E.V."/>
            <person name="Aves S.J."/>
            <person name="Beiko R.G."/>
            <person name="Coutinho P."/>
            <person name="Dacks J.B."/>
            <person name="Durnford D.G."/>
            <person name="Fast N.M."/>
            <person name="Green B.R."/>
            <person name="Grisdale C."/>
            <person name="Hempe F."/>
            <person name="Henrissat B."/>
            <person name="Hoppner M.P."/>
            <person name="Ishida K.-I."/>
            <person name="Kim E."/>
            <person name="Koreny L."/>
            <person name="Kroth P.G."/>
            <person name="Liu Y."/>
            <person name="Malik S.-B."/>
            <person name="Maier U.G."/>
            <person name="McRose D."/>
            <person name="Mock T."/>
            <person name="Neilson J.A."/>
            <person name="Onodera N.T."/>
            <person name="Poole A.M."/>
            <person name="Pritham E.J."/>
            <person name="Richards T.A."/>
            <person name="Rocap G."/>
            <person name="Roy S.W."/>
            <person name="Sarai C."/>
            <person name="Schaack S."/>
            <person name="Shirato S."/>
            <person name="Slamovits C.H."/>
            <person name="Spencer D.F."/>
            <person name="Suzuki S."/>
            <person name="Worden A.Z."/>
            <person name="Zauner S."/>
            <person name="Barry K."/>
            <person name="Bell C."/>
            <person name="Bharti A.K."/>
            <person name="Crow J.A."/>
            <person name="Grimwood J."/>
            <person name="Kramer R."/>
            <person name="Lindquist E."/>
            <person name="Lucas S."/>
            <person name="Salamov A."/>
            <person name="McFadden G.I."/>
            <person name="Lane C.E."/>
            <person name="Keeling P.J."/>
            <person name="Gray M.W."/>
            <person name="Grigoriev I.V."/>
            <person name="Archibald J.M."/>
        </authorList>
    </citation>
    <scope>NUCLEOTIDE SEQUENCE</scope>
    <source>
        <strain evidence="5">CCMP2712</strain>
    </source>
</reference>
<dbReference type="Proteomes" id="UP000011087">
    <property type="component" value="Unassembled WGS sequence"/>
</dbReference>
<evidence type="ECO:0000256" key="1">
    <source>
        <dbReference type="SAM" id="MobiDB-lite"/>
    </source>
</evidence>
<dbReference type="EMBL" id="JH993035">
    <property type="protein sequence ID" value="EKX39921.1"/>
    <property type="molecule type" value="Genomic_DNA"/>
</dbReference>
<dbReference type="PROSITE" id="PS50042">
    <property type="entry name" value="CNMP_BINDING_3"/>
    <property type="match status" value="1"/>
</dbReference>
<dbReference type="RefSeq" id="XP_005826901.1">
    <property type="nucleotide sequence ID" value="XM_005826844.1"/>
</dbReference>
<dbReference type="InterPro" id="IPR014710">
    <property type="entry name" value="RmlC-like_jellyroll"/>
</dbReference>
<reference evidence="3 5" key="1">
    <citation type="journal article" date="2012" name="Nature">
        <title>Algal genomes reveal evolutionary mosaicism and the fate of nucleomorphs.</title>
        <authorList>
            <consortium name="DOE Joint Genome Institute"/>
            <person name="Curtis B.A."/>
            <person name="Tanifuji G."/>
            <person name="Burki F."/>
            <person name="Gruber A."/>
            <person name="Irimia M."/>
            <person name="Maruyama S."/>
            <person name="Arias M.C."/>
            <person name="Ball S.G."/>
            <person name="Gile G.H."/>
            <person name="Hirakawa Y."/>
            <person name="Hopkins J.F."/>
            <person name="Kuo A."/>
            <person name="Rensing S.A."/>
            <person name="Schmutz J."/>
            <person name="Symeonidi A."/>
            <person name="Elias M."/>
            <person name="Eveleigh R.J."/>
            <person name="Herman E.K."/>
            <person name="Klute M.J."/>
            <person name="Nakayama T."/>
            <person name="Obornik M."/>
            <person name="Reyes-Prieto A."/>
            <person name="Armbrust E.V."/>
            <person name="Aves S.J."/>
            <person name="Beiko R.G."/>
            <person name="Coutinho P."/>
            <person name="Dacks J.B."/>
            <person name="Durnford D.G."/>
            <person name="Fast N.M."/>
            <person name="Green B.R."/>
            <person name="Grisdale C.J."/>
            <person name="Hempel F."/>
            <person name="Henrissat B."/>
            <person name="Hoppner M.P."/>
            <person name="Ishida K."/>
            <person name="Kim E."/>
            <person name="Koreny L."/>
            <person name="Kroth P.G."/>
            <person name="Liu Y."/>
            <person name="Malik S.B."/>
            <person name="Maier U.G."/>
            <person name="McRose D."/>
            <person name="Mock T."/>
            <person name="Neilson J.A."/>
            <person name="Onodera N.T."/>
            <person name="Poole A.M."/>
            <person name="Pritham E.J."/>
            <person name="Richards T.A."/>
            <person name="Rocap G."/>
            <person name="Roy S.W."/>
            <person name="Sarai C."/>
            <person name="Schaack S."/>
            <person name="Shirato S."/>
            <person name="Slamovits C.H."/>
            <person name="Spencer D.F."/>
            <person name="Suzuki S."/>
            <person name="Worden A.Z."/>
            <person name="Zauner S."/>
            <person name="Barry K."/>
            <person name="Bell C."/>
            <person name="Bharti A.K."/>
            <person name="Crow J.A."/>
            <person name="Grimwood J."/>
            <person name="Kramer R."/>
            <person name="Lindquist E."/>
            <person name="Lucas S."/>
            <person name="Salamov A."/>
            <person name="McFadden G.I."/>
            <person name="Lane C.E."/>
            <person name="Keeling P.J."/>
            <person name="Gray M.W."/>
            <person name="Grigoriev I.V."/>
            <person name="Archibald J.M."/>
        </authorList>
    </citation>
    <scope>NUCLEOTIDE SEQUENCE</scope>
    <source>
        <strain evidence="3 5">CCMP2712</strain>
    </source>
</reference>
<gene>
    <name evidence="3" type="ORF">GUITHDRAFT_143094</name>
</gene>
<dbReference type="EnsemblProtists" id="EKX39921">
    <property type="protein sequence ID" value="EKX39921"/>
    <property type="gene ID" value="GUITHDRAFT_143094"/>
</dbReference>
<feature type="region of interest" description="Disordered" evidence="1">
    <location>
        <begin position="196"/>
        <end position="219"/>
    </location>
</feature>
<dbReference type="OrthoDB" id="2152421at2759"/>
<protein>
    <recommendedName>
        <fullName evidence="2">Cyclic nucleotide-binding domain-containing protein</fullName>
    </recommendedName>
</protein>
<dbReference type="SMART" id="SM00100">
    <property type="entry name" value="cNMP"/>
    <property type="match status" value="1"/>
</dbReference>
<evidence type="ECO:0000313" key="4">
    <source>
        <dbReference type="EnsemblProtists" id="EKX39921"/>
    </source>
</evidence>
<proteinExistence type="predicted"/>
<feature type="domain" description="Cyclic nucleotide-binding" evidence="2">
    <location>
        <begin position="56"/>
        <end position="171"/>
    </location>
</feature>
<evidence type="ECO:0000313" key="3">
    <source>
        <dbReference type="EMBL" id="EKX39921.1"/>
    </source>
</evidence>
<dbReference type="InterPro" id="IPR050818">
    <property type="entry name" value="KCNH_animal-type"/>
</dbReference>
<evidence type="ECO:0000259" key="2">
    <source>
        <dbReference type="PROSITE" id="PS50042"/>
    </source>
</evidence>
<name>L1IUI9_GUITC</name>
<dbReference type="eggNOG" id="KOG0498">
    <property type="taxonomic scope" value="Eukaryota"/>
</dbReference>
<dbReference type="InterPro" id="IPR000595">
    <property type="entry name" value="cNMP-bd_dom"/>
</dbReference>
<dbReference type="PANTHER" id="PTHR10217">
    <property type="entry name" value="VOLTAGE AND LIGAND GATED POTASSIUM CHANNEL"/>
    <property type="match status" value="1"/>
</dbReference>
<dbReference type="AlphaFoldDB" id="L1IUI9"/>
<dbReference type="InterPro" id="IPR018490">
    <property type="entry name" value="cNMP-bd_dom_sf"/>
</dbReference>